<dbReference type="EMBL" id="CAJOBC010052284">
    <property type="protein sequence ID" value="CAF4181722.1"/>
    <property type="molecule type" value="Genomic_DNA"/>
</dbReference>
<evidence type="ECO:0000313" key="2">
    <source>
        <dbReference type="EMBL" id="CAF1329462.1"/>
    </source>
</evidence>
<dbReference type="InterPro" id="IPR032675">
    <property type="entry name" value="LRR_dom_sf"/>
</dbReference>
<dbReference type="Proteomes" id="UP000677228">
    <property type="component" value="Unassembled WGS sequence"/>
</dbReference>
<accession>A0A815FRE9</accession>
<dbReference type="AlphaFoldDB" id="A0A815FRE9"/>
<dbReference type="EMBL" id="CAJNOQ010013822">
    <property type="protein sequence ID" value="CAF1329462.1"/>
    <property type="molecule type" value="Genomic_DNA"/>
</dbReference>
<gene>
    <name evidence="2" type="ORF">GPM918_LOCUS29872</name>
    <name evidence="1" type="ORF">OVA965_LOCUS20160</name>
    <name evidence="4" type="ORF">SRO942_LOCUS30467</name>
    <name evidence="3" type="ORF">TMI583_LOCUS20454</name>
</gene>
<dbReference type="Proteomes" id="UP000663829">
    <property type="component" value="Unassembled WGS sequence"/>
</dbReference>
<evidence type="ECO:0000313" key="4">
    <source>
        <dbReference type="EMBL" id="CAF4181722.1"/>
    </source>
</evidence>
<dbReference type="EMBL" id="CAJOBA010017128">
    <property type="protein sequence ID" value="CAF3894131.1"/>
    <property type="molecule type" value="Genomic_DNA"/>
</dbReference>
<evidence type="ECO:0000313" key="1">
    <source>
        <dbReference type="EMBL" id="CAF1120596.1"/>
    </source>
</evidence>
<keyword evidence="5" id="KW-1185">Reference proteome</keyword>
<dbReference type="Proteomes" id="UP000681722">
    <property type="component" value="Unassembled WGS sequence"/>
</dbReference>
<dbReference type="Proteomes" id="UP000682733">
    <property type="component" value="Unassembled WGS sequence"/>
</dbReference>
<evidence type="ECO:0000313" key="5">
    <source>
        <dbReference type="Proteomes" id="UP000663829"/>
    </source>
</evidence>
<comment type="caution">
    <text evidence="2">The sequence shown here is derived from an EMBL/GenBank/DDBJ whole genome shotgun (WGS) entry which is preliminary data.</text>
</comment>
<organism evidence="2 5">
    <name type="scientific">Didymodactylos carnosus</name>
    <dbReference type="NCBI Taxonomy" id="1234261"/>
    <lineage>
        <taxon>Eukaryota</taxon>
        <taxon>Metazoa</taxon>
        <taxon>Spiralia</taxon>
        <taxon>Gnathifera</taxon>
        <taxon>Rotifera</taxon>
        <taxon>Eurotatoria</taxon>
        <taxon>Bdelloidea</taxon>
        <taxon>Philodinida</taxon>
        <taxon>Philodinidae</taxon>
        <taxon>Didymodactylos</taxon>
    </lineage>
</organism>
<dbReference type="Gene3D" id="3.80.10.10">
    <property type="entry name" value="Ribonuclease Inhibitor"/>
    <property type="match status" value="1"/>
</dbReference>
<protein>
    <submittedName>
        <fullName evidence="2">Uncharacterized protein</fullName>
    </submittedName>
</protein>
<name>A0A815FRE9_9BILA</name>
<evidence type="ECO:0000313" key="3">
    <source>
        <dbReference type="EMBL" id="CAF3894131.1"/>
    </source>
</evidence>
<proteinExistence type="predicted"/>
<sequence>MWLFRLVVHTKRKMLYLEDLANELLLDLLECYMTPYDVFNGFLNLNWRLNSLLNQIRFNIDLSSATRGGAGRKVLCLLPRLTASSSLHQIYHLILSDDPFHNQTTIFSKLIDLASLINLRSLTLIEPRTNDLIEAFIEKLSFLLHLETFSIKILENKNSYKIDCIHRIFNNIPTSLIKCLIHFDFLSLSVYDTVVTTPPHSILLNLKYLSICLYSLDDLLYLINYIPQIAYLDVELLQRKNIDHTTTKMMNNIASLLPNLSHLKLRMVDVSFNHIQTLFENHLKLKCLSLKSHYCLNREYLDANRWQKLIESLPNLKQFHLSKYTCM</sequence>
<reference evidence="2" key="1">
    <citation type="submission" date="2021-02" db="EMBL/GenBank/DDBJ databases">
        <authorList>
            <person name="Nowell W R."/>
        </authorList>
    </citation>
    <scope>NUCLEOTIDE SEQUENCE</scope>
</reference>
<dbReference type="EMBL" id="CAJNOK010010629">
    <property type="protein sequence ID" value="CAF1120596.1"/>
    <property type="molecule type" value="Genomic_DNA"/>
</dbReference>